<gene>
    <name evidence="1" type="ORF">ACFOLC_07045</name>
</gene>
<dbReference type="Proteomes" id="UP001595740">
    <property type="component" value="Unassembled WGS sequence"/>
</dbReference>
<dbReference type="RefSeq" id="WP_386758506.1">
    <property type="nucleotide sequence ID" value="NZ_JBHRXK010000002.1"/>
</dbReference>
<comment type="caution">
    <text evidence="1">The sequence shown here is derived from an EMBL/GenBank/DDBJ whole genome shotgun (WGS) entry which is preliminary data.</text>
</comment>
<name>A0ABV7RMA8_9GAMM</name>
<accession>A0ABV7RMA8</accession>
<organism evidence="1 2">
    <name type="scientific">Lysobacter cavernae</name>
    <dbReference type="NCBI Taxonomy" id="1685901"/>
    <lineage>
        <taxon>Bacteria</taxon>
        <taxon>Pseudomonadati</taxon>
        <taxon>Pseudomonadota</taxon>
        <taxon>Gammaproteobacteria</taxon>
        <taxon>Lysobacterales</taxon>
        <taxon>Lysobacteraceae</taxon>
        <taxon>Lysobacter</taxon>
    </lineage>
</organism>
<evidence type="ECO:0000313" key="2">
    <source>
        <dbReference type="Proteomes" id="UP001595740"/>
    </source>
</evidence>
<reference evidence="2" key="1">
    <citation type="journal article" date="2019" name="Int. J. Syst. Evol. Microbiol.">
        <title>The Global Catalogue of Microorganisms (GCM) 10K type strain sequencing project: providing services to taxonomists for standard genome sequencing and annotation.</title>
        <authorList>
            <consortium name="The Broad Institute Genomics Platform"/>
            <consortium name="The Broad Institute Genome Sequencing Center for Infectious Disease"/>
            <person name="Wu L."/>
            <person name="Ma J."/>
        </authorList>
    </citation>
    <scope>NUCLEOTIDE SEQUENCE [LARGE SCALE GENOMIC DNA]</scope>
    <source>
        <strain evidence="2">KCTC 42875</strain>
    </source>
</reference>
<sequence length="164" mass="17898">MLPTDAGMHGLWDPHSFADVCTRARWEARFMENSSIERSIANGSFVPIYVHTDGSPMIEVRTGLGGAAAALTPIEQDRVVRTSRPYLFRSQGLLSLSGIEYISGMQDAASRTIALAPGKWTVRIMDLRADVPGQDPETVPDFVALINPESIGAVDYARSVETFD</sequence>
<evidence type="ECO:0000313" key="1">
    <source>
        <dbReference type="EMBL" id="MFC3550774.1"/>
    </source>
</evidence>
<protein>
    <submittedName>
        <fullName evidence="1">Uncharacterized protein</fullName>
    </submittedName>
</protein>
<dbReference type="EMBL" id="JBHRXK010000002">
    <property type="protein sequence ID" value="MFC3550774.1"/>
    <property type="molecule type" value="Genomic_DNA"/>
</dbReference>
<proteinExistence type="predicted"/>
<keyword evidence="2" id="KW-1185">Reference proteome</keyword>